<dbReference type="EMBL" id="MU007039">
    <property type="protein sequence ID" value="KAF2430382.1"/>
    <property type="molecule type" value="Genomic_DNA"/>
</dbReference>
<keyword evidence="1 2" id="KW-0560">Oxidoreductase</keyword>
<dbReference type="GO" id="GO:0030267">
    <property type="term" value="F:glyoxylate reductase (NADPH) activity"/>
    <property type="evidence" value="ECO:0007669"/>
    <property type="project" value="TreeGrafter"/>
</dbReference>
<evidence type="ECO:0000259" key="3">
    <source>
        <dbReference type="Pfam" id="PF00389"/>
    </source>
</evidence>
<evidence type="ECO:0000259" key="4">
    <source>
        <dbReference type="Pfam" id="PF02826"/>
    </source>
</evidence>
<dbReference type="GO" id="GO:0051287">
    <property type="term" value="F:NAD binding"/>
    <property type="evidence" value="ECO:0007669"/>
    <property type="project" value="InterPro"/>
</dbReference>
<gene>
    <name evidence="5" type="ORF">EJ08DRAFT_241756</name>
</gene>
<dbReference type="InterPro" id="IPR006140">
    <property type="entry name" value="D-isomer_DH_NAD-bd"/>
</dbReference>
<dbReference type="PANTHER" id="PTHR10996:SF281">
    <property type="entry name" value="D-ISOMER SPECIFIC 2-HYDROXYACID DEHYDROGENASE NAD-BINDING DOMAIN-CONTAINING PROTEIN-RELATED"/>
    <property type="match status" value="1"/>
</dbReference>
<protein>
    <submittedName>
        <fullName evidence="5">D-isomer specific 2-hydroxyacid dehydrogenase</fullName>
    </submittedName>
</protein>
<dbReference type="SUPFAM" id="SSF51735">
    <property type="entry name" value="NAD(P)-binding Rossmann-fold domains"/>
    <property type="match status" value="1"/>
</dbReference>
<dbReference type="PROSITE" id="PS00671">
    <property type="entry name" value="D_2_HYDROXYACID_DH_3"/>
    <property type="match status" value="1"/>
</dbReference>
<dbReference type="Gene3D" id="3.40.50.720">
    <property type="entry name" value="NAD(P)-binding Rossmann-like Domain"/>
    <property type="match status" value="2"/>
</dbReference>
<name>A0A9P4NRL7_9PEZI</name>
<dbReference type="GO" id="GO:0016618">
    <property type="term" value="F:hydroxypyruvate reductase [NAD(P)H] activity"/>
    <property type="evidence" value="ECO:0007669"/>
    <property type="project" value="TreeGrafter"/>
</dbReference>
<proteinExistence type="inferred from homology"/>
<dbReference type="OrthoDB" id="9991913at2759"/>
<accession>A0A9P4NRL7</accession>
<keyword evidence="6" id="KW-1185">Reference proteome</keyword>
<dbReference type="InterPro" id="IPR006139">
    <property type="entry name" value="D-isomer_2_OHA_DH_cat_dom"/>
</dbReference>
<evidence type="ECO:0000313" key="6">
    <source>
        <dbReference type="Proteomes" id="UP000800235"/>
    </source>
</evidence>
<organism evidence="5 6">
    <name type="scientific">Tothia fuscella</name>
    <dbReference type="NCBI Taxonomy" id="1048955"/>
    <lineage>
        <taxon>Eukaryota</taxon>
        <taxon>Fungi</taxon>
        <taxon>Dikarya</taxon>
        <taxon>Ascomycota</taxon>
        <taxon>Pezizomycotina</taxon>
        <taxon>Dothideomycetes</taxon>
        <taxon>Pleosporomycetidae</taxon>
        <taxon>Venturiales</taxon>
        <taxon>Cylindrosympodiaceae</taxon>
        <taxon>Tothia</taxon>
    </lineage>
</organism>
<dbReference type="PANTHER" id="PTHR10996">
    <property type="entry name" value="2-HYDROXYACID DEHYDROGENASE-RELATED"/>
    <property type="match status" value="1"/>
</dbReference>
<feature type="domain" description="D-isomer specific 2-hydroxyacid dehydrogenase catalytic" evidence="3">
    <location>
        <begin position="70"/>
        <end position="336"/>
    </location>
</feature>
<comment type="caution">
    <text evidence="5">The sequence shown here is derived from an EMBL/GenBank/DDBJ whole genome shotgun (WGS) entry which is preliminary data.</text>
</comment>
<dbReference type="CDD" id="cd12168">
    <property type="entry name" value="Mand_dh_like"/>
    <property type="match status" value="1"/>
</dbReference>
<dbReference type="InterPro" id="IPR029753">
    <property type="entry name" value="D-isomer_DH_CS"/>
</dbReference>
<dbReference type="GO" id="GO:0005829">
    <property type="term" value="C:cytosol"/>
    <property type="evidence" value="ECO:0007669"/>
    <property type="project" value="TreeGrafter"/>
</dbReference>
<reference evidence="5" key="1">
    <citation type="journal article" date="2020" name="Stud. Mycol.">
        <title>101 Dothideomycetes genomes: a test case for predicting lifestyles and emergence of pathogens.</title>
        <authorList>
            <person name="Haridas S."/>
            <person name="Albert R."/>
            <person name="Binder M."/>
            <person name="Bloem J."/>
            <person name="Labutti K."/>
            <person name="Salamov A."/>
            <person name="Andreopoulos B."/>
            <person name="Baker S."/>
            <person name="Barry K."/>
            <person name="Bills G."/>
            <person name="Bluhm B."/>
            <person name="Cannon C."/>
            <person name="Castanera R."/>
            <person name="Culley D."/>
            <person name="Daum C."/>
            <person name="Ezra D."/>
            <person name="Gonzalez J."/>
            <person name="Henrissat B."/>
            <person name="Kuo A."/>
            <person name="Liang C."/>
            <person name="Lipzen A."/>
            <person name="Lutzoni F."/>
            <person name="Magnuson J."/>
            <person name="Mondo S."/>
            <person name="Nolan M."/>
            <person name="Ohm R."/>
            <person name="Pangilinan J."/>
            <person name="Park H.-J."/>
            <person name="Ramirez L."/>
            <person name="Alfaro M."/>
            <person name="Sun H."/>
            <person name="Tritt A."/>
            <person name="Yoshinaga Y."/>
            <person name="Zwiers L.-H."/>
            <person name="Turgeon B."/>
            <person name="Goodwin S."/>
            <person name="Spatafora J."/>
            <person name="Crous P."/>
            <person name="Grigoriev I."/>
        </authorList>
    </citation>
    <scope>NUCLEOTIDE SEQUENCE</scope>
    <source>
        <strain evidence="5">CBS 130266</strain>
    </source>
</reference>
<evidence type="ECO:0000256" key="2">
    <source>
        <dbReference type="RuleBase" id="RU003719"/>
    </source>
</evidence>
<dbReference type="SUPFAM" id="SSF52283">
    <property type="entry name" value="Formate/glycerate dehydrogenase catalytic domain-like"/>
    <property type="match status" value="1"/>
</dbReference>
<dbReference type="InterPro" id="IPR036291">
    <property type="entry name" value="NAD(P)-bd_dom_sf"/>
</dbReference>
<evidence type="ECO:0000256" key="1">
    <source>
        <dbReference type="ARBA" id="ARBA00023002"/>
    </source>
</evidence>
<dbReference type="Pfam" id="PF02826">
    <property type="entry name" value="2-Hacid_dh_C"/>
    <property type="match status" value="1"/>
</dbReference>
<feature type="domain" description="D-isomer specific 2-hydroxyacid dehydrogenase NAD-binding" evidence="4">
    <location>
        <begin position="123"/>
        <end position="304"/>
    </location>
</feature>
<dbReference type="AlphaFoldDB" id="A0A9P4NRL7"/>
<evidence type="ECO:0000313" key="5">
    <source>
        <dbReference type="EMBL" id="KAF2430382.1"/>
    </source>
</evidence>
<dbReference type="Pfam" id="PF00389">
    <property type="entry name" value="2-Hacid_dh"/>
    <property type="match status" value="1"/>
</dbReference>
<dbReference type="InterPro" id="IPR050223">
    <property type="entry name" value="D-isomer_2-hydroxyacid_DH"/>
</dbReference>
<comment type="similarity">
    <text evidence="2">Belongs to the D-isomer specific 2-hydroxyacid dehydrogenase family.</text>
</comment>
<sequence>MPKPVLLHLGDDVQWNRDLYNKLQERFNIMRSYSMNREDFKNALSHNRFGDFAAIYRPFWNTGGEMGAWDEEFISLLPRSCKIYASAGAGFDWVDTQRLARRGIIYCNSAPACTESVADTAIWLILNAFRNFTWSSSAARSLDPGKFREAHQDIAATTHNPNGFSLGIIGLGKIGYRIAQKAHVAFEMKIIYNDVNRLPESVEKGVSAQYYENLDDMLADSDCVLLATPFVGEKVMNAERFAKMKRGSRFVNIARGKLVDEVSLLAALKSGHLAFAGLDVHYDEPNVNPDLARLPQVELLSHTAGASLESHMGFEKIGLQNILSFFDTGKAITPVNLQWLSQPKL</sequence>
<dbReference type="FunFam" id="3.40.50.720:FF:000526">
    <property type="entry name" value="D-mandelate dehydrogenase, putative"/>
    <property type="match status" value="1"/>
</dbReference>
<dbReference type="Proteomes" id="UP000800235">
    <property type="component" value="Unassembled WGS sequence"/>
</dbReference>